<evidence type="ECO:0000259" key="1">
    <source>
        <dbReference type="Pfam" id="PF17921"/>
    </source>
</evidence>
<dbReference type="Gene3D" id="1.10.340.70">
    <property type="match status" value="1"/>
</dbReference>
<dbReference type="InterPro" id="IPR041588">
    <property type="entry name" value="Integrase_H2C2"/>
</dbReference>
<organism evidence="2 3">
    <name type="scientific">Nephila pilipes</name>
    <name type="common">Giant wood spider</name>
    <name type="synonym">Nephila maculata</name>
    <dbReference type="NCBI Taxonomy" id="299642"/>
    <lineage>
        <taxon>Eukaryota</taxon>
        <taxon>Metazoa</taxon>
        <taxon>Ecdysozoa</taxon>
        <taxon>Arthropoda</taxon>
        <taxon>Chelicerata</taxon>
        <taxon>Arachnida</taxon>
        <taxon>Araneae</taxon>
        <taxon>Araneomorphae</taxon>
        <taxon>Entelegynae</taxon>
        <taxon>Araneoidea</taxon>
        <taxon>Nephilidae</taxon>
        <taxon>Nephila</taxon>
    </lineage>
</organism>
<dbReference type="Pfam" id="PF17921">
    <property type="entry name" value="Integrase_H2C2"/>
    <property type="match status" value="1"/>
</dbReference>
<feature type="domain" description="Integrase zinc-binding" evidence="1">
    <location>
        <begin position="46"/>
        <end position="102"/>
    </location>
</feature>
<proteinExistence type="predicted"/>
<dbReference type="AlphaFoldDB" id="A0A8X6TEE6"/>
<evidence type="ECO:0000313" key="3">
    <source>
        <dbReference type="Proteomes" id="UP000887013"/>
    </source>
</evidence>
<name>A0A8X6TEE6_NEPPI</name>
<dbReference type="Proteomes" id="UP000887013">
    <property type="component" value="Unassembled WGS sequence"/>
</dbReference>
<sequence>MKDPTLSKTNLSKIFTSNEKKNFELNDGVLSRKNYNLAEKKCLPVIPKYLRADILYPFHDATTSGHLDFAKIYDRIHKRFFGPKICRNIVRYVMHCWECQRSS</sequence>
<gene>
    <name evidence="2" type="primary">TY3B-I_587</name>
    <name evidence="2" type="ORF">NPIL_101001</name>
</gene>
<reference evidence="2" key="1">
    <citation type="submission" date="2020-08" db="EMBL/GenBank/DDBJ databases">
        <title>Multicomponent nature underlies the extraordinary mechanical properties of spider dragline silk.</title>
        <authorList>
            <person name="Kono N."/>
            <person name="Nakamura H."/>
            <person name="Mori M."/>
            <person name="Yoshida Y."/>
            <person name="Ohtoshi R."/>
            <person name="Malay A.D."/>
            <person name="Moran D.A.P."/>
            <person name="Tomita M."/>
            <person name="Numata K."/>
            <person name="Arakawa K."/>
        </authorList>
    </citation>
    <scope>NUCLEOTIDE SEQUENCE</scope>
</reference>
<comment type="caution">
    <text evidence="2">The sequence shown here is derived from an EMBL/GenBank/DDBJ whole genome shotgun (WGS) entry which is preliminary data.</text>
</comment>
<protein>
    <submittedName>
        <fullName evidence="2">Transposon Ty3-I Gag-Pol polyprotein</fullName>
    </submittedName>
</protein>
<dbReference type="OrthoDB" id="10030726at2759"/>
<dbReference type="FunFam" id="1.10.340.70:FF:000001">
    <property type="entry name" value="Retrovirus-related Pol polyprotein from transposon gypsy-like Protein"/>
    <property type="match status" value="1"/>
</dbReference>
<accession>A0A8X6TEE6</accession>
<keyword evidence="3" id="KW-1185">Reference proteome</keyword>
<evidence type="ECO:0000313" key="2">
    <source>
        <dbReference type="EMBL" id="GFT07545.1"/>
    </source>
</evidence>
<dbReference type="EMBL" id="BMAW01103106">
    <property type="protein sequence ID" value="GFT07545.1"/>
    <property type="molecule type" value="Genomic_DNA"/>
</dbReference>